<accession>A0A0E9SLM8</accession>
<dbReference type="EMBL" id="GBXM01067174">
    <property type="protein sequence ID" value="JAH41403.1"/>
    <property type="molecule type" value="Transcribed_RNA"/>
</dbReference>
<dbReference type="AlphaFoldDB" id="A0A0E9SLM8"/>
<evidence type="ECO:0000313" key="1">
    <source>
        <dbReference type="EMBL" id="JAH41403.1"/>
    </source>
</evidence>
<reference evidence="1" key="2">
    <citation type="journal article" date="2015" name="Fish Shellfish Immunol.">
        <title>Early steps in the European eel (Anguilla anguilla)-Vibrio vulnificus interaction in the gills: Role of the RtxA13 toxin.</title>
        <authorList>
            <person name="Callol A."/>
            <person name="Pajuelo D."/>
            <person name="Ebbesson L."/>
            <person name="Teles M."/>
            <person name="MacKenzie S."/>
            <person name="Amaro C."/>
        </authorList>
    </citation>
    <scope>NUCLEOTIDE SEQUENCE</scope>
</reference>
<sequence length="54" mass="6231">MHSDSSAYAHNTEAEERKKIHLHIANTDFWHHLPKYQSNSPVVRVSPKNTSFDA</sequence>
<protein>
    <submittedName>
        <fullName evidence="1">Uncharacterized protein</fullName>
    </submittedName>
</protein>
<name>A0A0E9SLM8_ANGAN</name>
<reference evidence="1" key="1">
    <citation type="submission" date="2014-11" db="EMBL/GenBank/DDBJ databases">
        <authorList>
            <person name="Amaro Gonzalez C."/>
        </authorList>
    </citation>
    <scope>NUCLEOTIDE SEQUENCE</scope>
</reference>
<proteinExistence type="predicted"/>
<organism evidence="1">
    <name type="scientific">Anguilla anguilla</name>
    <name type="common">European freshwater eel</name>
    <name type="synonym">Muraena anguilla</name>
    <dbReference type="NCBI Taxonomy" id="7936"/>
    <lineage>
        <taxon>Eukaryota</taxon>
        <taxon>Metazoa</taxon>
        <taxon>Chordata</taxon>
        <taxon>Craniata</taxon>
        <taxon>Vertebrata</taxon>
        <taxon>Euteleostomi</taxon>
        <taxon>Actinopterygii</taxon>
        <taxon>Neopterygii</taxon>
        <taxon>Teleostei</taxon>
        <taxon>Anguilliformes</taxon>
        <taxon>Anguillidae</taxon>
        <taxon>Anguilla</taxon>
    </lineage>
</organism>